<protein>
    <submittedName>
        <fullName evidence="2">Uncharacterized protein</fullName>
    </submittedName>
</protein>
<proteinExistence type="predicted"/>
<evidence type="ECO:0000313" key="3">
    <source>
        <dbReference type="Proteomes" id="UP000305067"/>
    </source>
</evidence>
<keyword evidence="1" id="KW-0812">Transmembrane</keyword>
<dbReference type="STRING" id="1884261.A0A5C3QIZ3"/>
<dbReference type="Proteomes" id="UP000305067">
    <property type="component" value="Unassembled WGS sequence"/>
</dbReference>
<feature type="transmembrane region" description="Helical" evidence="1">
    <location>
        <begin position="55"/>
        <end position="75"/>
    </location>
</feature>
<evidence type="ECO:0000256" key="1">
    <source>
        <dbReference type="SAM" id="Phobius"/>
    </source>
</evidence>
<keyword evidence="1" id="KW-0472">Membrane</keyword>
<dbReference type="OrthoDB" id="2020070at2759"/>
<name>A0A5C3QIZ3_9AGAR</name>
<dbReference type="Gene3D" id="3.90.550.10">
    <property type="entry name" value="Spore Coat Polysaccharide Biosynthesis Protein SpsA, Chain A"/>
    <property type="match status" value="1"/>
</dbReference>
<dbReference type="AlphaFoldDB" id="A0A5C3QIZ3"/>
<keyword evidence="3" id="KW-1185">Reference proteome</keyword>
<dbReference type="InterPro" id="IPR029044">
    <property type="entry name" value="Nucleotide-diphossugar_trans"/>
</dbReference>
<dbReference type="PANTHER" id="PTHR33604">
    <property type="entry name" value="OSJNBA0004B13.7 PROTEIN"/>
    <property type="match status" value="1"/>
</dbReference>
<organism evidence="2 3">
    <name type="scientific">Pterulicium gracile</name>
    <dbReference type="NCBI Taxonomy" id="1884261"/>
    <lineage>
        <taxon>Eukaryota</taxon>
        <taxon>Fungi</taxon>
        <taxon>Dikarya</taxon>
        <taxon>Basidiomycota</taxon>
        <taxon>Agaricomycotina</taxon>
        <taxon>Agaricomycetes</taxon>
        <taxon>Agaricomycetidae</taxon>
        <taxon>Agaricales</taxon>
        <taxon>Pleurotineae</taxon>
        <taxon>Pterulaceae</taxon>
        <taxon>Pterulicium</taxon>
    </lineage>
</organism>
<dbReference type="SUPFAM" id="SSF53448">
    <property type="entry name" value="Nucleotide-diphospho-sugar transferases"/>
    <property type="match status" value="1"/>
</dbReference>
<dbReference type="PANTHER" id="PTHR33604:SF3">
    <property type="entry name" value="OSJNBA0004B13.7 PROTEIN"/>
    <property type="match status" value="1"/>
</dbReference>
<reference evidence="2 3" key="1">
    <citation type="journal article" date="2019" name="Nat. Ecol. Evol.">
        <title>Megaphylogeny resolves global patterns of mushroom evolution.</title>
        <authorList>
            <person name="Varga T."/>
            <person name="Krizsan K."/>
            <person name="Foldi C."/>
            <person name="Dima B."/>
            <person name="Sanchez-Garcia M."/>
            <person name="Sanchez-Ramirez S."/>
            <person name="Szollosi G.J."/>
            <person name="Szarkandi J.G."/>
            <person name="Papp V."/>
            <person name="Albert L."/>
            <person name="Andreopoulos W."/>
            <person name="Angelini C."/>
            <person name="Antonin V."/>
            <person name="Barry K.W."/>
            <person name="Bougher N.L."/>
            <person name="Buchanan P."/>
            <person name="Buyck B."/>
            <person name="Bense V."/>
            <person name="Catcheside P."/>
            <person name="Chovatia M."/>
            <person name="Cooper J."/>
            <person name="Damon W."/>
            <person name="Desjardin D."/>
            <person name="Finy P."/>
            <person name="Geml J."/>
            <person name="Haridas S."/>
            <person name="Hughes K."/>
            <person name="Justo A."/>
            <person name="Karasinski D."/>
            <person name="Kautmanova I."/>
            <person name="Kiss B."/>
            <person name="Kocsube S."/>
            <person name="Kotiranta H."/>
            <person name="LaButti K.M."/>
            <person name="Lechner B.E."/>
            <person name="Liimatainen K."/>
            <person name="Lipzen A."/>
            <person name="Lukacs Z."/>
            <person name="Mihaltcheva S."/>
            <person name="Morgado L.N."/>
            <person name="Niskanen T."/>
            <person name="Noordeloos M.E."/>
            <person name="Ohm R.A."/>
            <person name="Ortiz-Santana B."/>
            <person name="Ovrebo C."/>
            <person name="Racz N."/>
            <person name="Riley R."/>
            <person name="Savchenko A."/>
            <person name="Shiryaev A."/>
            <person name="Soop K."/>
            <person name="Spirin V."/>
            <person name="Szebenyi C."/>
            <person name="Tomsovsky M."/>
            <person name="Tulloss R.E."/>
            <person name="Uehling J."/>
            <person name="Grigoriev I.V."/>
            <person name="Vagvolgyi C."/>
            <person name="Papp T."/>
            <person name="Martin F.M."/>
            <person name="Miettinen O."/>
            <person name="Hibbett D.S."/>
            <person name="Nagy L.G."/>
        </authorList>
    </citation>
    <scope>NUCLEOTIDE SEQUENCE [LARGE SCALE GENOMIC DNA]</scope>
    <source>
        <strain evidence="2 3">CBS 309.79</strain>
    </source>
</reference>
<keyword evidence="1" id="KW-1133">Transmembrane helix</keyword>
<accession>A0A5C3QIZ3</accession>
<sequence length="863" mass="96137">MSTAPPPYRARISQPTQAWLDSHSTTRAIKARLPRRRRSRVRVQMWLLLRRLAQLPSHLTFWFCLLGCALFLFLVKGSRVLRFLFIDSDPDFRRPIYEEDVPLAAINLSEILLVPRLSEPFAKKYTPRDLVQMYEQAGPVPDASLSLVLPVSEASIDGLPFILGAILHQTRPTMKDILVICPDHLSLRCRSTVSQLSDQTPSRISYQHPRPDISLHQVSRDRELATHSDHLLSNLFDTLTSPWVLVLDEDGIDLDDRTLDLLLNPKALPFPVGPVGFGAAGQHLDVKFPSTSDASTSIALASYLTPPFVAPVDLLTTLPDAVLWAILRGKASAKIQSCAELGVLASQQLLDAGKYGIGGFMIQAEDSSVVSTEDTALPPDAKAGLEVLATEDGPSLSPGGIKFLLVFDAINDIIAFSATACLLQARKHAVNVLHTGEPLSPQTLIARLPCALPVFNLEDSTHYSVKDDTFDVIISSVPNFSRQNLSSSITYTYISLPSEDLPFCDWIASLSLTELQAWYKPLIDISVITHDRPDSLQRLLRSLSQGRFFGSQVNLRIDMEQSADLATKMAVNQFEWPHGSVTVTRRVVAGGLLPAIVESWYPHSNHSYGIILEDDIELSPLFYAWAKMAVLKYRYGDVSDSNRRLFGASLYQQKHNELHPEGRKSFDASSLLAERNYSSNTPYLSPIACSWGAIYFPEHWREFHDYLAVRLSEVKLQITSPIVSDLRSNMWTSSWKKYFIEFAYLRAYVMLYPNYRDFVSFSTNHLEVGSHVSEHSRSQKNRDLFLLPLMPLPSTSPGAPANSTGLLELPDGRLAELSDLPTFNLTGSLVSPVELTELAEKRRGEMGCTSISAPFDVKSLFCL</sequence>
<dbReference type="EMBL" id="ML178823">
    <property type="protein sequence ID" value="TFL01983.1"/>
    <property type="molecule type" value="Genomic_DNA"/>
</dbReference>
<feature type="non-terminal residue" evidence="2">
    <location>
        <position position="863"/>
    </location>
</feature>
<gene>
    <name evidence="2" type="ORF">BDV98DRAFT_528740</name>
</gene>
<evidence type="ECO:0000313" key="2">
    <source>
        <dbReference type="EMBL" id="TFL01983.1"/>
    </source>
</evidence>